<name>A0A8X6L8U2_TRICU</name>
<dbReference type="EMBL" id="BMAO01015474">
    <property type="protein sequence ID" value="GFR01946.1"/>
    <property type="molecule type" value="Genomic_DNA"/>
</dbReference>
<proteinExistence type="predicted"/>
<accession>A0A8X6L8U2</accession>
<dbReference type="AlphaFoldDB" id="A0A8X6L8U2"/>
<dbReference type="Proteomes" id="UP000887116">
    <property type="component" value="Unassembled WGS sequence"/>
</dbReference>
<organism evidence="1 2">
    <name type="scientific">Trichonephila clavata</name>
    <name type="common">Joro spider</name>
    <name type="synonym">Nephila clavata</name>
    <dbReference type="NCBI Taxonomy" id="2740835"/>
    <lineage>
        <taxon>Eukaryota</taxon>
        <taxon>Metazoa</taxon>
        <taxon>Ecdysozoa</taxon>
        <taxon>Arthropoda</taxon>
        <taxon>Chelicerata</taxon>
        <taxon>Arachnida</taxon>
        <taxon>Araneae</taxon>
        <taxon>Araneomorphae</taxon>
        <taxon>Entelegynae</taxon>
        <taxon>Araneoidea</taxon>
        <taxon>Nephilidae</taxon>
        <taxon>Trichonephila</taxon>
    </lineage>
</organism>
<sequence>MPKCPDRLLRDTQCVLELQRYLPPVFVSTFREKRCYVRRAVDHLDEKQLKAGNREKGQRTLSNIRLFRKTD</sequence>
<keyword evidence="2" id="KW-1185">Reference proteome</keyword>
<protein>
    <submittedName>
        <fullName evidence="1">Uncharacterized protein</fullName>
    </submittedName>
</protein>
<gene>
    <name evidence="1" type="ORF">TNCT_106481</name>
</gene>
<comment type="caution">
    <text evidence="1">The sequence shown here is derived from an EMBL/GenBank/DDBJ whole genome shotgun (WGS) entry which is preliminary data.</text>
</comment>
<evidence type="ECO:0000313" key="1">
    <source>
        <dbReference type="EMBL" id="GFR01946.1"/>
    </source>
</evidence>
<reference evidence="1" key="1">
    <citation type="submission" date="2020-07" db="EMBL/GenBank/DDBJ databases">
        <title>Multicomponent nature underlies the extraordinary mechanical properties of spider dragline silk.</title>
        <authorList>
            <person name="Kono N."/>
            <person name="Nakamura H."/>
            <person name="Mori M."/>
            <person name="Yoshida Y."/>
            <person name="Ohtoshi R."/>
            <person name="Malay A.D."/>
            <person name="Moran D.A.P."/>
            <person name="Tomita M."/>
            <person name="Numata K."/>
            <person name="Arakawa K."/>
        </authorList>
    </citation>
    <scope>NUCLEOTIDE SEQUENCE</scope>
</reference>
<evidence type="ECO:0000313" key="2">
    <source>
        <dbReference type="Proteomes" id="UP000887116"/>
    </source>
</evidence>